<organism evidence="2 3">
    <name type="scientific">Salinibacter ruber</name>
    <dbReference type="NCBI Taxonomy" id="146919"/>
    <lineage>
        <taxon>Bacteria</taxon>
        <taxon>Pseudomonadati</taxon>
        <taxon>Rhodothermota</taxon>
        <taxon>Rhodothermia</taxon>
        <taxon>Rhodothermales</taxon>
        <taxon>Salinibacteraceae</taxon>
        <taxon>Salinibacter</taxon>
    </lineage>
</organism>
<comment type="caution">
    <text evidence="2">The sequence shown here is derived from an EMBL/GenBank/DDBJ whole genome shotgun (WGS) entry which is preliminary data.</text>
</comment>
<feature type="compositionally biased region" description="Basic residues" evidence="1">
    <location>
        <begin position="197"/>
        <end position="208"/>
    </location>
</feature>
<evidence type="ECO:0000313" key="3">
    <source>
        <dbReference type="Proteomes" id="UP001155034"/>
    </source>
</evidence>
<dbReference type="Proteomes" id="UP001155034">
    <property type="component" value="Unassembled WGS sequence"/>
</dbReference>
<dbReference type="AlphaFoldDB" id="A0A9X2R7R0"/>
<reference evidence="2" key="1">
    <citation type="submission" date="2022-08" db="EMBL/GenBank/DDBJ databases">
        <title>Genomic Encyclopedia of Type Strains, Phase V (KMG-V): Genome sequencing to study the core and pangenomes of soil and plant-associated prokaryotes.</title>
        <authorList>
            <person name="Whitman W."/>
        </authorList>
    </citation>
    <scope>NUCLEOTIDE SEQUENCE</scope>
    <source>
        <strain evidence="2">SP2016B</strain>
    </source>
</reference>
<feature type="compositionally biased region" description="Acidic residues" evidence="1">
    <location>
        <begin position="215"/>
        <end position="224"/>
    </location>
</feature>
<gene>
    <name evidence="2" type="ORF">GGP82_002414</name>
</gene>
<sequence>MPGQSRKFTDLVRSTYQQQKNRIQEGNRLVDSFRKKLGVDDEEPTSEEQKEVLRELRRRYKLVTDGIAQKELSDVKDERFKYDGVIDRRSEVIMCNTYFRLCEVEKNLFSAIRGEIERFPIWHEFLEDVNGIGPAMSGVVISEFDPRKGKYVSSFWKYAGLDTVETWHRVEDGELTKVEEPPQSATFNDARDEARKNGKAWKTKRIARSRRDQHLEEEEYEDADGNTQTRRTITYNKFLHDKLLGVAGPCMMRGRGHYKDVYDDYKGRIKNMDRHAGKSDGHLHRMAIRYMVKQFVKDLYKAWRPLVGKEVHDPYRVSKLGKEPHGKNQ</sequence>
<proteinExistence type="predicted"/>
<accession>A0A9X2R7R0</accession>
<evidence type="ECO:0000313" key="2">
    <source>
        <dbReference type="EMBL" id="MCS3865850.1"/>
    </source>
</evidence>
<evidence type="ECO:0008006" key="4">
    <source>
        <dbReference type="Google" id="ProtNLM"/>
    </source>
</evidence>
<dbReference type="EMBL" id="JANTYZ010000007">
    <property type="protein sequence ID" value="MCS3865850.1"/>
    <property type="molecule type" value="Genomic_DNA"/>
</dbReference>
<evidence type="ECO:0000256" key="1">
    <source>
        <dbReference type="SAM" id="MobiDB-lite"/>
    </source>
</evidence>
<protein>
    <recommendedName>
        <fullName evidence="4">Transposase</fullName>
    </recommendedName>
</protein>
<dbReference type="RefSeq" id="WP_259083841.1">
    <property type="nucleotide sequence ID" value="NZ_JANTYZ010000007.1"/>
</dbReference>
<name>A0A9X2R7R0_9BACT</name>
<feature type="region of interest" description="Disordered" evidence="1">
    <location>
        <begin position="186"/>
        <end position="226"/>
    </location>
</feature>